<evidence type="ECO:0000256" key="4">
    <source>
        <dbReference type="RuleBase" id="RU000363"/>
    </source>
</evidence>
<evidence type="ECO:0000256" key="1">
    <source>
        <dbReference type="ARBA" id="ARBA00006484"/>
    </source>
</evidence>
<proteinExistence type="inferred from homology"/>
<evidence type="ECO:0000313" key="5">
    <source>
        <dbReference type="EMBL" id="ORY70477.1"/>
    </source>
</evidence>
<dbReference type="Gene3D" id="3.40.50.720">
    <property type="entry name" value="NAD(P)-binding Rossmann-like Domain"/>
    <property type="match status" value="1"/>
</dbReference>
<dbReference type="RefSeq" id="XP_040720427.1">
    <property type="nucleotide sequence ID" value="XM_040855250.1"/>
</dbReference>
<dbReference type="InterPro" id="IPR002347">
    <property type="entry name" value="SDR_fam"/>
</dbReference>
<dbReference type="Proteomes" id="UP000193689">
    <property type="component" value="Unassembled WGS sequence"/>
</dbReference>
<dbReference type="InParanoid" id="A0A1Y2EGD1"/>
<dbReference type="AlphaFoldDB" id="A0A1Y2EGD1"/>
<feature type="non-terminal residue" evidence="5">
    <location>
        <position position="1"/>
    </location>
</feature>
<comment type="similarity">
    <text evidence="1 4">Belongs to the short-chain dehydrogenases/reductases (SDR) family.</text>
</comment>
<dbReference type="InterPro" id="IPR036291">
    <property type="entry name" value="NAD(P)-bd_dom_sf"/>
</dbReference>
<accession>A0A1Y2EGD1</accession>
<dbReference type="PANTHER" id="PTHR44229:SF4">
    <property type="entry name" value="15-HYDROXYPROSTAGLANDIN DEHYDROGENASE [NAD(+)]"/>
    <property type="match status" value="1"/>
</dbReference>
<gene>
    <name evidence="5" type="ORF">BCR38DRAFT_333712</name>
</gene>
<keyword evidence="6" id="KW-1185">Reference proteome</keyword>
<dbReference type="PANTHER" id="PTHR44229">
    <property type="entry name" value="15-HYDROXYPROSTAGLANDIN DEHYDROGENASE [NAD(+)]"/>
    <property type="match status" value="1"/>
</dbReference>
<dbReference type="Pfam" id="PF00106">
    <property type="entry name" value="adh_short"/>
    <property type="match status" value="1"/>
</dbReference>
<dbReference type="PROSITE" id="PS00061">
    <property type="entry name" value="ADH_SHORT"/>
    <property type="match status" value="1"/>
</dbReference>
<dbReference type="STRING" id="1141098.A0A1Y2EGD1"/>
<dbReference type="OrthoDB" id="5371740at2759"/>
<dbReference type="SUPFAM" id="SSF51735">
    <property type="entry name" value="NAD(P)-binding Rossmann-fold domains"/>
    <property type="match status" value="1"/>
</dbReference>
<evidence type="ECO:0000256" key="3">
    <source>
        <dbReference type="ARBA" id="ARBA00023002"/>
    </source>
</evidence>
<protein>
    <recommendedName>
        <fullName evidence="7">15-hydroxyprostaglandin dehydrogenase</fullName>
    </recommendedName>
</protein>
<keyword evidence="2" id="KW-0521">NADP</keyword>
<dbReference type="InterPro" id="IPR020904">
    <property type="entry name" value="Sc_DH/Rdtase_CS"/>
</dbReference>
<name>A0A1Y2EGD1_9PEZI</name>
<keyword evidence="3" id="KW-0560">Oxidoreductase</keyword>
<dbReference type="PRINTS" id="PR00081">
    <property type="entry name" value="GDHRDH"/>
</dbReference>
<dbReference type="GO" id="GO:0016491">
    <property type="term" value="F:oxidoreductase activity"/>
    <property type="evidence" value="ECO:0007669"/>
    <property type="project" value="UniProtKB-KW"/>
</dbReference>
<evidence type="ECO:0000313" key="6">
    <source>
        <dbReference type="Proteomes" id="UP000193689"/>
    </source>
</evidence>
<sequence>QSGIGTALAKNLVSKNWLVALLDVNAEAGQELVRTLGPNTIFLQTDVSSYTSQSTSFLTVFRKWHRIDALLANAGVGDRSSVYILPFRSNAVDDIPPAPDTSCTDIDYKGVLYGVQLAVHFMRHNPSSATDKIEGDEGHAWIRGKVVVTCSVVAVSPHFTYPEYNGAKAGVLNFVRGVAPVLKLKEGILINAVCPGVVATAIVPPEMIAAVSPEFVTPVSTVVRAYDEFLDEKDERSGVAVEATVDKVLQLEEPKLRNGRASERSVQVWEPLFRMLHGEDSGILGAIP</sequence>
<organism evidence="5 6">
    <name type="scientific">Pseudomassariella vexata</name>
    <dbReference type="NCBI Taxonomy" id="1141098"/>
    <lineage>
        <taxon>Eukaryota</taxon>
        <taxon>Fungi</taxon>
        <taxon>Dikarya</taxon>
        <taxon>Ascomycota</taxon>
        <taxon>Pezizomycotina</taxon>
        <taxon>Sordariomycetes</taxon>
        <taxon>Xylariomycetidae</taxon>
        <taxon>Amphisphaeriales</taxon>
        <taxon>Pseudomassariaceae</taxon>
        <taxon>Pseudomassariella</taxon>
    </lineage>
</organism>
<evidence type="ECO:0000256" key="2">
    <source>
        <dbReference type="ARBA" id="ARBA00022857"/>
    </source>
</evidence>
<comment type="caution">
    <text evidence="5">The sequence shown here is derived from an EMBL/GenBank/DDBJ whole genome shotgun (WGS) entry which is preliminary data.</text>
</comment>
<dbReference type="GeneID" id="63771462"/>
<dbReference type="PRINTS" id="PR00080">
    <property type="entry name" value="SDRFAMILY"/>
</dbReference>
<reference evidence="5 6" key="1">
    <citation type="submission" date="2016-07" db="EMBL/GenBank/DDBJ databases">
        <title>Pervasive Adenine N6-methylation of Active Genes in Fungi.</title>
        <authorList>
            <consortium name="DOE Joint Genome Institute"/>
            <person name="Mondo S.J."/>
            <person name="Dannebaum R.O."/>
            <person name="Kuo R.C."/>
            <person name="Labutti K."/>
            <person name="Haridas S."/>
            <person name="Kuo A."/>
            <person name="Salamov A."/>
            <person name="Ahrendt S.R."/>
            <person name="Lipzen A."/>
            <person name="Sullivan W."/>
            <person name="Andreopoulos W.B."/>
            <person name="Clum A."/>
            <person name="Lindquist E."/>
            <person name="Daum C."/>
            <person name="Ramamoorthy G.K."/>
            <person name="Gryganskyi A."/>
            <person name="Culley D."/>
            <person name="Magnuson J.K."/>
            <person name="James T.Y."/>
            <person name="O'Malley M.A."/>
            <person name="Stajich J.E."/>
            <person name="Spatafora J.W."/>
            <person name="Visel A."/>
            <person name="Grigoriev I.V."/>
        </authorList>
    </citation>
    <scope>NUCLEOTIDE SEQUENCE [LARGE SCALE GENOMIC DNA]</scope>
    <source>
        <strain evidence="5 6">CBS 129021</strain>
    </source>
</reference>
<dbReference type="EMBL" id="MCFJ01000002">
    <property type="protein sequence ID" value="ORY70477.1"/>
    <property type="molecule type" value="Genomic_DNA"/>
</dbReference>
<evidence type="ECO:0008006" key="7">
    <source>
        <dbReference type="Google" id="ProtNLM"/>
    </source>
</evidence>
<dbReference type="GO" id="GO:0005737">
    <property type="term" value="C:cytoplasm"/>
    <property type="evidence" value="ECO:0007669"/>
    <property type="project" value="TreeGrafter"/>
</dbReference>